<keyword evidence="5" id="KW-1185">Reference proteome</keyword>
<dbReference type="InParanoid" id="A0A0G4H4W7"/>
<proteinExistence type="predicted"/>
<gene>
    <name evidence="4" type="ORF">Vbra_1909</name>
</gene>
<feature type="region of interest" description="Disordered" evidence="2">
    <location>
        <begin position="83"/>
        <end position="137"/>
    </location>
</feature>
<accession>A0A0G4H4W7</accession>
<evidence type="ECO:0000256" key="2">
    <source>
        <dbReference type="SAM" id="MobiDB-lite"/>
    </source>
</evidence>
<keyword evidence="3" id="KW-0732">Signal</keyword>
<evidence type="ECO:0000256" key="1">
    <source>
        <dbReference type="SAM" id="Coils"/>
    </source>
</evidence>
<feature type="signal peptide" evidence="3">
    <location>
        <begin position="1"/>
        <end position="21"/>
    </location>
</feature>
<name>A0A0G4H4W7_VITBC</name>
<evidence type="ECO:0000313" key="4">
    <source>
        <dbReference type="EMBL" id="CEM38828.1"/>
    </source>
</evidence>
<feature type="compositionally biased region" description="Acidic residues" evidence="2">
    <location>
        <begin position="98"/>
        <end position="114"/>
    </location>
</feature>
<dbReference type="Proteomes" id="UP000041254">
    <property type="component" value="Unassembled WGS sequence"/>
</dbReference>
<evidence type="ECO:0008006" key="6">
    <source>
        <dbReference type="Google" id="ProtNLM"/>
    </source>
</evidence>
<organism evidence="4 5">
    <name type="scientific">Vitrella brassicaformis (strain CCMP3155)</name>
    <dbReference type="NCBI Taxonomy" id="1169540"/>
    <lineage>
        <taxon>Eukaryota</taxon>
        <taxon>Sar</taxon>
        <taxon>Alveolata</taxon>
        <taxon>Colpodellida</taxon>
        <taxon>Vitrellaceae</taxon>
        <taxon>Vitrella</taxon>
    </lineage>
</organism>
<reference evidence="4 5" key="1">
    <citation type="submission" date="2014-11" db="EMBL/GenBank/DDBJ databases">
        <authorList>
            <person name="Zhu J."/>
            <person name="Qi W."/>
            <person name="Song R."/>
        </authorList>
    </citation>
    <scope>NUCLEOTIDE SEQUENCE [LARGE SCALE GENOMIC DNA]</scope>
</reference>
<feature type="coiled-coil region" evidence="1">
    <location>
        <begin position="246"/>
        <end position="313"/>
    </location>
</feature>
<feature type="chain" id="PRO_5005191580" description="Enkurin domain-containing protein" evidence="3">
    <location>
        <begin position="22"/>
        <end position="345"/>
    </location>
</feature>
<keyword evidence="1" id="KW-0175">Coiled coil</keyword>
<protein>
    <recommendedName>
        <fullName evidence="6">Enkurin domain-containing protein</fullName>
    </recommendedName>
</protein>
<dbReference type="VEuPathDB" id="CryptoDB:Vbra_1909"/>
<evidence type="ECO:0000313" key="5">
    <source>
        <dbReference type="Proteomes" id="UP000041254"/>
    </source>
</evidence>
<sequence length="345" mass="38662">MHDVTSASLLLLSFIAGISLADGSAASLHPRRPSSFLQPLPPCCQQRLRLTTTRLHAEERPRARKKVDSAYYLPSDPGQFVKSVDSKRVKRKPKLESAWDEPEPAYAEEQEPQEEWPPATATRPPPSPQAAEPAEKKKPLMTIFGVDLSVPSVRAASSRGRQVREAIETLPATPSTPTAPIPPAPPTPPARPTPPVPPLRRIAPTTPREPGDQYYQETVPRAAPDAFVTKRRRPPADITFERYVAFSEEDAEIAELEAEVSGLQRELSSINAAAAENMKLKAEPGFYFNVEYLKEEIDIKKELLKALKKKKDERAFEVGRIAKRHRDKVDFLMRTEEIRIKRGRF</sequence>
<dbReference type="EMBL" id="CDMY01001000">
    <property type="protein sequence ID" value="CEM38828.1"/>
    <property type="molecule type" value="Genomic_DNA"/>
</dbReference>
<feature type="region of interest" description="Disordered" evidence="2">
    <location>
        <begin position="168"/>
        <end position="226"/>
    </location>
</feature>
<feature type="compositionally biased region" description="Pro residues" evidence="2">
    <location>
        <begin position="177"/>
        <end position="198"/>
    </location>
</feature>
<dbReference type="AlphaFoldDB" id="A0A0G4H4W7"/>
<evidence type="ECO:0000256" key="3">
    <source>
        <dbReference type="SAM" id="SignalP"/>
    </source>
</evidence>